<sequence length="27" mass="3216">MSNIEPKRNKSEVSLFSMLRAHTIHWC</sequence>
<reference evidence="1" key="2">
    <citation type="journal article" date="2015" name="Data Brief">
        <title>Shoot transcriptome of the giant reed, Arundo donax.</title>
        <authorList>
            <person name="Barrero R.A."/>
            <person name="Guerrero F.D."/>
            <person name="Moolhuijzen P."/>
            <person name="Goolsby J.A."/>
            <person name="Tidwell J."/>
            <person name="Bellgard S.E."/>
            <person name="Bellgard M.I."/>
        </authorList>
    </citation>
    <scope>NUCLEOTIDE SEQUENCE</scope>
    <source>
        <tissue evidence="1">Shoot tissue taken approximately 20 cm above the soil surface</tissue>
    </source>
</reference>
<name>A0A0A8YB83_ARUDO</name>
<accession>A0A0A8YB83</accession>
<evidence type="ECO:0000313" key="1">
    <source>
        <dbReference type="EMBL" id="JAD22623.1"/>
    </source>
</evidence>
<dbReference type="AlphaFoldDB" id="A0A0A8YB83"/>
<dbReference type="EMBL" id="GBRH01275272">
    <property type="protein sequence ID" value="JAD22623.1"/>
    <property type="molecule type" value="Transcribed_RNA"/>
</dbReference>
<organism evidence="1">
    <name type="scientific">Arundo donax</name>
    <name type="common">Giant reed</name>
    <name type="synonym">Donax arundinaceus</name>
    <dbReference type="NCBI Taxonomy" id="35708"/>
    <lineage>
        <taxon>Eukaryota</taxon>
        <taxon>Viridiplantae</taxon>
        <taxon>Streptophyta</taxon>
        <taxon>Embryophyta</taxon>
        <taxon>Tracheophyta</taxon>
        <taxon>Spermatophyta</taxon>
        <taxon>Magnoliopsida</taxon>
        <taxon>Liliopsida</taxon>
        <taxon>Poales</taxon>
        <taxon>Poaceae</taxon>
        <taxon>PACMAD clade</taxon>
        <taxon>Arundinoideae</taxon>
        <taxon>Arundineae</taxon>
        <taxon>Arundo</taxon>
    </lineage>
</organism>
<proteinExistence type="predicted"/>
<reference evidence="1" key="1">
    <citation type="submission" date="2014-09" db="EMBL/GenBank/DDBJ databases">
        <authorList>
            <person name="Magalhaes I.L.F."/>
            <person name="Oliveira U."/>
            <person name="Santos F.R."/>
            <person name="Vidigal T.H.D.A."/>
            <person name="Brescovit A.D."/>
            <person name="Santos A.J."/>
        </authorList>
    </citation>
    <scope>NUCLEOTIDE SEQUENCE</scope>
    <source>
        <tissue evidence="1">Shoot tissue taken approximately 20 cm above the soil surface</tissue>
    </source>
</reference>
<protein>
    <submittedName>
        <fullName evidence="1">Uncharacterized protein</fullName>
    </submittedName>
</protein>